<name>A0ABQ4NRC8_9RHOB</name>
<evidence type="ECO:0000256" key="2">
    <source>
        <dbReference type="ARBA" id="ARBA00008806"/>
    </source>
</evidence>
<evidence type="ECO:0000256" key="7">
    <source>
        <dbReference type="SAM" id="MobiDB-lite"/>
    </source>
</evidence>
<dbReference type="PANTHER" id="PTHR37937">
    <property type="entry name" value="CONJUGATIVE TRANSFER: DNA TRANSPORT"/>
    <property type="match status" value="1"/>
</dbReference>
<keyword evidence="9" id="KW-0732">Signal</keyword>
<sequence length="609" mass="66344">MRWRQKLCFFSAGFGASCVLAASPALAEYVYFNGQLIEQSTLNLWMTVARIGIPVLSGGVGFGLGFLCSPKAKPVRMIAGVGLLGAAGLALVFSNGWLGWGVSMVASAGAFCAALGYWLGKAAQSLFEVPPTFGSASWATSKELSERGLFADDGLRLGGAFNGEDLQTLSYSGDRHLLTVAPTRSGKGATQIVPNLLTYEGSVLVIDPKAENAKITANARINMGQEVYLLDPWDIAGITTADGKLAPSCLNPLDWLMPDDPDVAENAMLLADAFIEHDNKGDSFWVEEAKALLQGVILYVASDPREAEHRHLGRVRELMLLDGDGIDMLFHCMLESPHHVVASTGARSLQKDPKLLANVLAAAQAQTHILDSPRLQETLSRSDFDFAELKRKPMTIYLILPADRLHTFNRFLRLMVQQALVVNARSIDVQPQKPVLFLLDEMAALGKLPMIEEAYGLMAGFGIQLWGIVQDLSQLEKLYDKGWQSFIANSGAIGYFGSRDKKTAEYFSSLCGVTTVWSIATALGRAFSVTSSQQGGSTTNNSSSTSTFTPAQRNLAYPDELMRLSPEKQLLFIEDMNPIQAHKRPWFEDDDLKSRGVDLHAPEADKPFE</sequence>
<evidence type="ECO:0000256" key="9">
    <source>
        <dbReference type="SAM" id="SignalP"/>
    </source>
</evidence>
<reference evidence="10 11" key="1">
    <citation type="submission" date="2021-05" db="EMBL/GenBank/DDBJ databases">
        <title>Bacteria Genome sequencing.</title>
        <authorList>
            <person name="Takabe Y."/>
            <person name="Nakajima Y."/>
            <person name="Suzuki S."/>
            <person name="Shiozaki T."/>
        </authorList>
    </citation>
    <scope>NUCLEOTIDE SEQUENCE [LARGE SCALE GENOMIC DNA]</scope>
    <source>
        <strain evidence="10 11">AI_62</strain>
    </source>
</reference>
<accession>A0ABQ4NRC8</accession>
<dbReference type="CDD" id="cd01127">
    <property type="entry name" value="TrwB_TraG_TraD_VirD4"/>
    <property type="match status" value="1"/>
</dbReference>
<evidence type="ECO:0000256" key="5">
    <source>
        <dbReference type="ARBA" id="ARBA00022989"/>
    </source>
</evidence>
<evidence type="ECO:0000313" key="10">
    <source>
        <dbReference type="EMBL" id="GIT96958.1"/>
    </source>
</evidence>
<dbReference type="InterPro" id="IPR003688">
    <property type="entry name" value="TraG/VirD4"/>
</dbReference>
<dbReference type="PROSITE" id="PS51257">
    <property type="entry name" value="PROKAR_LIPOPROTEIN"/>
    <property type="match status" value="1"/>
</dbReference>
<protein>
    <submittedName>
        <fullName evidence="10">Conjugal transfer protein TraG</fullName>
    </submittedName>
</protein>
<dbReference type="SUPFAM" id="SSF52540">
    <property type="entry name" value="P-loop containing nucleoside triphosphate hydrolases"/>
    <property type="match status" value="1"/>
</dbReference>
<keyword evidence="4 8" id="KW-0812">Transmembrane</keyword>
<comment type="similarity">
    <text evidence="2">Belongs to the VirD4/TraG family.</text>
</comment>
<organism evidence="10 11">
    <name type="scientific">Jannaschia pagri</name>
    <dbReference type="NCBI Taxonomy" id="2829797"/>
    <lineage>
        <taxon>Bacteria</taxon>
        <taxon>Pseudomonadati</taxon>
        <taxon>Pseudomonadota</taxon>
        <taxon>Alphaproteobacteria</taxon>
        <taxon>Rhodobacterales</taxon>
        <taxon>Roseobacteraceae</taxon>
        <taxon>Jannaschia</taxon>
    </lineage>
</organism>
<evidence type="ECO:0000256" key="1">
    <source>
        <dbReference type="ARBA" id="ARBA00004651"/>
    </source>
</evidence>
<dbReference type="Proteomes" id="UP000786693">
    <property type="component" value="Unassembled WGS sequence"/>
</dbReference>
<evidence type="ECO:0000256" key="3">
    <source>
        <dbReference type="ARBA" id="ARBA00022475"/>
    </source>
</evidence>
<keyword evidence="5 8" id="KW-1133">Transmembrane helix</keyword>
<comment type="caution">
    <text evidence="10">The sequence shown here is derived from an EMBL/GenBank/DDBJ whole genome shotgun (WGS) entry which is preliminary data.</text>
</comment>
<feature type="chain" id="PRO_5046734154" evidence="9">
    <location>
        <begin position="28"/>
        <end position="609"/>
    </location>
</feature>
<gene>
    <name evidence="10" type="primary">traG</name>
    <name evidence="10" type="ORF">JANAI62_35810</name>
</gene>
<evidence type="ECO:0000313" key="11">
    <source>
        <dbReference type="Proteomes" id="UP000786693"/>
    </source>
</evidence>
<feature type="signal peptide" evidence="9">
    <location>
        <begin position="1"/>
        <end position="27"/>
    </location>
</feature>
<evidence type="ECO:0000256" key="8">
    <source>
        <dbReference type="SAM" id="Phobius"/>
    </source>
</evidence>
<dbReference type="PANTHER" id="PTHR37937:SF1">
    <property type="entry name" value="CONJUGATIVE TRANSFER: DNA TRANSPORT"/>
    <property type="match status" value="1"/>
</dbReference>
<keyword evidence="3" id="KW-1003">Cell membrane</keyword>
<dbReference type="EMBL" id="BPFH01000009">
    <property type="protein sequence ID" value="GIT96958.1"/>
    <property type="molecule type" value="Genomic_DNA"/>
</dbReference>
<dbReference type="Pfam" id="PF02534">
    <property type="entry name" value="T4SS-DNA_transf"/>
    <property type="match status" value="1"/>
</dbReference>
<comment type="subcellular location">
    <subcellularLocation>
        <location evidence="1">Cell membrane</location>
        <topology evidence="1">Multi-pass membrane protein</topology>
    </subcellularLocation>
</comment>
<keyword evidence="6 8" id="KW-0472">Membrane</keyword>
<feature type="region of interest" description="Disordered" evidence="7">
    <location>
        <begin position="531"/>
        <end position="550"/>
    </location>
</feature>
<feature type="compositionally biased region" description="Low complexity" evidence="7">
    <location>
        <begin position="531"/>
        <end position="549"/>
    </location>
</feature>
<dbReference type="InterPro" id="IPR051539">
    <property type="entry name" value="T4SS-coupling_protein"/>
</dbReference>
<dbReference type="Gene3D" id="3.40.50.300">
    <property type="entry name" value="P-loop containing nucleotide triphosphate hydrolases"/>
    <property type="match status" value="1"/>
</dbReference>
<dbReference type="InterPro" id="IPR027417">
    <property type="entry name" value="P-loop_NTPase"/>
</dbReference>
<dbReference type="RefSeq" id="WP_220750448.1">
    <property type="nucleotide sequence ID" value="NZ_BPFH01000009.1"/>
</dbReference>
<keyword evidence="11" id="KW-1185">Reference proteome</keyword>
<evidence type="ECO:0000256" key="6">
    <source>
        <dbReference type="ARBA" id="ARBA00023136"/>
    </source>
</evidence>
<feature type="transmembrane region" description="Helical" evidence="8">
    <location>
        <begin position="75"/>
        <end position="94"/>
    </location>
</feature>
<feature type="transmembrane region" description="Helical" evidence="8">
    <location>
        <begin position="51"/>
        <end position="68"/>
    </location>
</feature>
<evidence type="ECO:0000256" key="4">
    <source>
        <dbReference type="ARBA" id="ARBA00022692"/>
    </source>
</evidence>
<proteinExistence type="inferred from homology"/>